<dbReference type="InterPro" id="IPR000742">
    <property type="entry name" value="EGF"/>
</dbReference>
<dbReference type="InterPro" id="IPR036773">
    <property type="entry name" value="TB_dom_sf"/>
</dbReference>
<dbReference type="GO" id="GO:0005509">
    <property type="term" value="F:calcium ion binding"/>
    <property type="evidence" value="ECO:0007669"/>
    <property type="project" value="InterPro"/>
</dbReference>
<feature type="disulfide bond" evidence="17">
    <location>
        <begin position="37"/>
        <end position="46"/>
    </location>
</feature>
<dbReference type="Pfam" id="PF07645">
    <property type="entry name" value="EGF_CA"/>
    <property type="match status" value="13"/>
</dbReference>
<proteinExistence type="inferred from homology"/>
<dbReference type="PROSITE" id="PS01186">
    <property type="entry name" value="EGF_2"/>
    <property type="match status" value="4"/>
</dbReference>
<feature type="compositionally biased region" description="Polar residues" evidence="18">
    <location>
        <begin position="85"/>
        <end position="108"/>
    </location>
</feature>
<evidence type="ECO:0000256" key="2">
    <source>
        <dbReference type="ARBA" id="ARBA00022525"/>
    </source>
</evidence>
<feature type="domain" description="TB" evidence="20">
    <location>
        <begin position="1091"/>
        <end position="1145"/>
    </location>
</feature>
<evidence type="ECO:0000256" key="18">
    <source>
        <dbReference type="SAM" id="MobiDB-lite"/>
    </source>
</evidence>
<evidence type="ECO:0000256" key="14">
    <source>
        <dbReference type="ARBA" id="ARBA00058734"/>
    </source>
</evidence>
<comment type="function">
    <text evidence="14">May play an integral structural role in elastic-fiber architectural organization and/or assembly.</text>
</comment>
<name>A0AAQ6IRH8_ANATE</name>
<feature type="disulfide bond" evidence="17">
    <location>
        <begin position="198"/>
        <end position="208"/>
    </location>
</feature>
<reference evidence="21" key="3">
    <citation type="submission" date="2025-09" db="UniProtKB">
        <authorList>
            <consortium name="Ensembl"/>
        </authorList>
    </citation>
    <scope>IDENTIFICATION</scope>
</reference>
<dbReference type="SUPFAM" id="SSF57184">
    <property type="entry name" value="Growth factor receptor domain"/>
    <property type="match status" value="2"/>
</dbReference>
<evidence type="ECO:0000256" key="1">
    <source>
        <dbReference type="ARBA" id="ARBA00004498"/>
    </source>
</evidence>
<comment type="caution">
    <text evidence="17">Lacks conserved residue(s) required for the propagation of feature annotation.</text>
</comment>
<comment type="subcellular location">
    <subcellularLocation>
        <location evidence="1">Secreted</location>
        <location evidence="1">Extracellular space</location>
        <location evidence="1">Extracellular matrix</location>
    </subcellularLocation>
</comment>
<evidence type="ECO:0000259" key="19">
    <source>
        <dbReference type="PROSITE" id="PS50026"/>
    </source>
</evidence>
<feature type="domain" description="TB" evidence="20">
    <location>
        <begin position="349"/>
        <end position="391"/>
    </location>
</feature>
<dbReference type="InterPro" id="IPR052235">
    <property type="entry name" value="Nephronectin_domain"/>
</dbReference>
<keyword evidence="8" id="KW-0677">Repeat</keyword>
<dbReference type="FunFam" id="3.90.290.10:FF:000002">
    <property type="entry name" value="Latent-transforming growth factor beta-binding protein 3 isoform 1"/>
    <property type="match status" value="1"/>
</dbReference>
<dbReference type="Pfam" id="PF00683">
    <property type="entry name" value="TB"/>
    <property type="match status" value="4"/>
</dbReference>
<dbReference type="Ensembl" id="ENSATET00000079363.1">
    <property type="protein sequence ID" value="ENSATEP00000078204.1"/>
    <property type="gene ID" value="ENSATEG00000002354.3"/>
</dbReference>
<dbReference type="InterPro" id="IPR049883">
    <property type="entry name" value="NOTCH1_EGF-like"/>
</dbReference>
<feature type="domain" description="EGF-like" evidence="19">
    <location>
        <begin position="419"/>
        <end position="459"/>
    </location>
</feature>
<feature type="domain" description="EGF-like" evidence="19">
    <location>
        <begin position="651"/>
        <end position="691"/>
    </location>
</feature>
<dbReference type="FunFam" id="2.10.25.10:FF:000024">
    <property type="entry name" value="Putative latent-transforming growth factor beta-binding protein 2"/>
    <property type="match status" value="1"/>
</dbReference>
<dbReference type="SMART" id="SM00181">
    <property type="entry name" value="EGF"/>
    <property type="match status" value="16"/>
</dbReference>
<dbReference type="PROSITE" id="PS01187">
    <property type="entry name" value="EGF_CA"/>
    <property type="match status" value="5"/>
</dbReference>
<keyword evidence="11" id="KW-0340">Growth factor binding</keyword>
<feature type="region of interest" description="Disordered" evidence="18">
    <location>
        <begin position="293"/>
        <end position="345"/>
    </location>
</feature>
<dbReference type="PANTHER" id="PTHR24050:SF28">
    <property type="entry name" value="UROMODULIN-LIKE"/>
    <property type="match status" value="1"/>
</dbReference>
<dbReference type="Gene3D" id="2.10.25.10">
    <property type="entry name" value="Laminin"/>
    <property type="match status" value="15"/>
</dbReference>
<keyword evidence="12" id="KW-0379">Hydroxylation</keyword>
<feature type="domain" description="EGF-like" evidence="19">
    <location>
        <begin position="1465"/>
        <end position="1506"/>
    </location>
</feature>
<protein>
    <recommendedName>
        <fullName evidence="16">Latent-transforming growth factor beta-binding protein 2</fullName>
    </recommendedName>
</protein>
<evidence type="ECO:0000256" key="6">
    <source>
        <dbReference type="ARBA" id="ARBA00022674"/>
    </source>
</evidence>
<evidence type="ECO:0000256" key="10">
    <source>
        <dbReference type="ARBA" id="ARBA00023180"/>
    </source>
</evidence>
<keyword evidence="7" id="KW-0732">Signal</keyword>
<evidence type="ECO:0000256" key="7">
    <source>
        <dbReference type="ARBA" id="ARBA00022729"/>
    </source>
</evidence>
<dbReference type="FunFam" id="3.90.290.10:FF:000001">
    <property type="entry name" value="Latent-transforming growth factor beta-binding protein 3 isoform 1"/>
    <property type="match status" value="1"/>
</dbReference>
<dbReference type="FunFam" id="2.10.25.10:FF:000115">
    <property type="entry name" value="latent-transforming growth factor beta-binding protein 4 isoform X2"/>
    <property type="match status" value="1"/>
</dbReference>
<dbReference type="PROSITE" id="PS00022">
    <property type="entry name" value="EGF_1"/>
    <property type="match status" value="2"/>
</dbReference>
<evidence type="ECO:0000313" key="22">
    <source>
        <dbReference type="Proteomes" id="UP000265040"/>
    </source>
</evidence>
<keyword evidence="3" id="KW-0272">Extracellular matrix</keyword>
<evidence type="ECO:0000256" key="9">
    <source>
        <dbReference type="ARBA" id="ARBA00023157"/>
    </source>
</evidence>
<evidence type="ECO:0000256" key="11">
    <source>
        <dbReference type="ARBA" id="ARBA00023183"/>
    </source>
</evidence>
<dbReference type="SUPFAM" id="SSF57581">
    <property type="entry name" value="TB module/8-cys domain"/>
    <property type="match status" value="4"/>
</dbReference>
<keyword evidence="4 17" id="KW-0245">EGF-like domain</keyword>
<evidence type="ECO:0000256" key="15">
    <source>
        <dbReference type="ARBA" id="ARBA00062144"/>
    </source>
</evidence>
<dbReference type="FunFam" id="2.10.25.10:FF:000273">
    <property type="entry name" value="Putative latent-transforming growth factor beta-binding protein 2"/>
    <property type="match status" value="1"/>
</dbReference>
<dbReference type="Pfam" id="PF07974">
    <property type="entry name" value="EGF_2"/>
    <property type="match status" value="1"/>
</dbReference>
<dbReference type="PROSITE" id="PS00010">
    <property type="entry name" value="ASX_HYDROXYL"/>
    <property type="match status" value="7"/>
</dbReference>
<dbReference type="InterPro" id="IPR001881">
    <property type="entry name" value="EGF-like_Ca-bd_dom"/>
</dbReference>
<comment type="similarity">
    <text evidence="13">Belongs to the LTBP family.</text>
</comment>
<evidence type="ECO:0000256" key="17">
    <source>
        <dbReference type="PROSITE-ProRule" id="PRU00076"/>
    </source>
</evidence>
<reference evidence="21 22" key="1">
    <citation type="submission" date="2021-04" db="EMBL/GenBank/DDBJ databases">
        <authorList>
            <consortium name="Wellcome Sanger Institute Data Sharing"/>
        </authorList>
    </citation>
    <scope>NUCLEOTIDE SEQUENCE [LARGE SCALE GENOMIC DNA]</scope>
</reference>
<dbReference type="FunFam" id="2.10.25.10:FF:000005">
    <property type="entry name" value="Fibrillin 2"/>
    <property type="match status" value="2"/>
</dbReference>
<dbReference type="Gene3D" id="3.90.290.10">
    <property type="entry name" value="TGF-beta binding (TB) domain"/>
    <property type="match status" value="4"/>
</dbReference>
<evidence type="ECO:0000256" key="5">
    <source>
        <dbReference type="ARBA" id="ARBA00022553"/>
    </source>
</evidence>
<evidence type="ECO:0000256" key="3">
    <source>
        <dbReference type="ARBA" id="ARBA00022530"/>
    </source>
</evidence>
<evidence type="ECO:0000256" key="4">
    <source>
        <dbReference type="ARBA" id="ARBA00022536"/>
    </source>
</evidence>
<keyword evidence="9 17" id="KW-1015">Disulfide bond</keyword>
<dbReference type="FunFam" id="2.10.25.10:FF:000046">
    <property type="entry name" value="Latent-transforming growth factor beta-binding protein 1 isoform x2"/>
    <property type="match status" value="1"/>
</dbReference>
<gene>
    <name evidence="21" type="primary">LTBP2</name>
</gene>
<feature type="domain" description="EGF-like" evidence="19">
    <location>
        <begin position="988"/>
        <end position="1030"/>
    </location>
</feature>
<dbReference type="InterPro" id="IPR009030">
    <property type="entry name" value="Growth_fac_rcpt_cys_sf"/>
</dbReference>
<evidence type="ECO:0000313" key="21">
    <source>
        <dbReference type="Ensembl" id="ENSATEP00000078204.1"/>
    </source>
</evidence>
<evidence type="ECO:0000259" key="20">
    <source>
        <dbReference type="PROSITE" id="PS51364"/>
    </source>
</evidence>
<dbReference type="InterPro" id="IPR013111">
    <property type="entry name" value="EGF_extracell"/>
</dbReference>
<feature type="region of interest" description="Disordered" evidence="18">
    <location>
        <begin position="58"/>
        <end position="114"/>
    </location>
</feature>
<dbReference type="CDD" id="cd00054">
    <property type="entry name" value="EGF_CA"/>
    <property type="match status" value="9"/>
</dbReference>
<dbReference type="InterPro" id="IPR000152">
    <property type="entry name" value="EGF-type_Asp/Asn_hydroxyl_site"/>
</dbReference>
<dbReference type="SMART" id="SM00179">
    <property type="entry name" value="EGF_CA"/>
    <property type="match status" value="14"/>
</dbReference>
<dbReference type="FunFam" id="2.10.25.10:FF:000014">
    <property type="entry name" value="Latent-transforming growth factor beta-binding protein 3"/>
    <property type="match status" value="1"/>
</dbReference>
<keyword evidence="2" id="KW-0964">Secreted</keyword>
<feature type="disulfide bond" evidence="17">
    <location>
        <begin position="19"/>
        <end position="29"/>
    </location>
</feature>
<feature type="domain" description="EGF-like" evidence="19">
    <location>
        <begin position="15"/>
        <end position="47"/>
    </location>
</feature>
<evidence type="ECO:0000256" key="12">
    <source>
        <dbReference type="ARBA" id="ARBA00023278"/>
    </source>
</evidence>
<evidence type="ECO:0000256" key="16">
    <source>
        <dbReference type="ARBA" id="ARBA00072997"/>
    </source>
</evidence>
<keyword evidence="6" id="KW-0358">Heparin-binding</keyword>
<evidence type="ECO:0000256" key="8">
    <source>
        <dbReference type="ARBA" id="ARBA00022737"/>
    </source>
</evidence>
<dbReference type="FunFam" id="2.10.25.10:FF:000068">
    <property type="entry name" value="Latent transforming growth factor beta binding protein 3"/>
    <property type="match status" value="1"/>
</dbReference>
<dbReference type="GO" id="GO:0008201">
    <property type="term" value="F:heparin binding"/>
    <property type="evidence" value="ECO:0007669"/>
    <property type="project" value="UniProtKB-KW"/>
</dbReference>
<feature type="region of interest" description="Disordered" evidence="18">
    <location>
        <begin position="228"/>
        <end position="256"/>
    </location>
</feature>
<dbReference type="InterPro" id="IPR018097">
    <property type="entry name" value="EGF_Ca-bd_CS"/>
</dbReference>
<feature type="disulfide bond" evidence="17">
    <location>
        <begin position="216"/>
        <end position="225"/>
    </location>
</feature>
<dbReference type="PANTHER" id="PTHR24050">
    <property type="entry name" value="PA14 DOMAIN-CONTAINING PROTEIN"/>
    <property type="match status" value="1"/>
</dbReference>
<dbReference type="PROSITE" id="PS50026">
    <property type="entry name" value="EGF_3"/>
    <property type="match status" value="8"/>
</dbReference>
<dbReference type="SUPFAM" id="SSF57196">
    <property type="entry name" value="EGF/Laminin"/>
    <property type="match status" value="8"/>
</dbReference>
<feature type="disulfide bond" evidence="17">
    <location>
        <begin position="912"/>
        <end position="922"/>
    </location>
</feature>
<feature type="domain" description="EGF-like" evidence="19">
    <location>
        <begin position="868"/>
        <end position="907"/>
    </location>
</feature>
<feature type="domain" description="EGF-like" evidence="19">
    <location>
        <begin position="908"/>
        <end position="947"/>
    </location>
</feature>
<feature type="domain" description="TB" evidence="20">
    <location>
        <begin position="1269"/>
        <end position="1322"/>
    </location>
</feature>
<reference evidence="21" key="2">
    <citation type="submission" date="2025-08" db="UniProtKB">
        <authorList>
            <consortium name="Ensembl"/>
        </authorList>
    </citation>
    <scope>IDENTIFICATION</scope>
</reference>
<dbReference type="GeneTree" id="ENSGT00940000155823"/>
<feature type="domain" description="TB" evidence="20">
    <location>
        <begin position="469"/>
        <end position="521"/>
    </location>
</feature>
<keyword evidence="5" id="KW-0597">Phosphoprotein</keyword>
<dbReference type="InterPro" id="IPR017878">
    <property type="entry name" value="TB_dom"/>
</dbReference>
<comment type="subunit">
    <text evidence="15">Forms part of the large latent transforming growth factor beta precursor complex; removal is essential for activation of complex. Interacts with SDC4. Interacts (via C-terminal domain) with FBN1 (via N-terminal domain) in a Ca(+2)-dependent manner.</text>
</comment>
<evidence type="ECO:0000256" key="13">
    <source>
        <dbReference type="ARBA" id="ARBA00038081"/>
    </source>
</evidence>
<feature type="compositionally biased region" description="Polar residues" evidence="18">
    <location>
        <begin position="247"/>
        <end position="256"/>
    </location>
</feature>
<dbReference type="GO" id="GO:0019838">
    <property type="term" value="F:growth factor binding"/>
    <property type="evidence" value="ECO:0007669"/>
    <property type="project" value="UniProtKB-KW"/>
</dbReference>
<accession>A0AAQ6IRH8</accession>
<keyword evidence="10" id="KW-0325">Glycoprotein</keyword>
<dbReference type="PROSITE" id="PS51364">
    <property type="entry name" value="TB"/>
    <property type="match status" value="4"/>
</dbReference>
<dbReference type="FunFam" id="2.10.25.10:FF:000056">
    <property type="entry name" value="Latent-transforming growth factor beta-binding protein 3 isoform 2"/>
    <property type="match status" value="1"/>
</dbReference>
<organism evidence="21 22">
    <name type="scientific">Anabas testudineus</name>
    <name type="common">Climbing perch</name>
    <name type="synonym">Anthias testudineus</name>
    <dbReference type="NCBI Taxonomy" id="64144"/>
    <lineage>
        <taxon>Eukaryota</taxon>
        <taxon>Metazoa</taxon>
        <taxon>Chordata</taxon>
        <taxon>Craniata</taxon>
        <taxon>Vertebrata</taxon>
        <taxon>Euteleostomi</taxon>
        <taxon>Actinopterygii</taxon>
        <taxon>Neopterygii</taxon>
        <taxon>Teleostei</taxon>
        <taxon>Neoteleostei</taxon>
        <taxon>Acanthomorphata</taxon>
        <taxon>Anabantaria</taxon>
        <taxon>Anabantiformes</taxon>
        <taxon>Anabantoidei</taxon>
        <taxon>Anabantidae</taxon>
        <taxon>Anabas</taxon>
    </lineage>
</organism>
<sequence>MSRPSENSISICALFSADCQPPCQNRGSCSRPHTCVCRSGFQGPRCEEVAPEQVYIRDRGSLRRIQPGTNPFQKDQPQRRRGPPDSSSQQTGTSRTVKRYPSSSGPITSNALPSGNSNGNGLSLLLFLLNQVCVCFPGANLTSNLDRIKIIFTPTTCRRMCSGGRCYNSCEKGDITTVYSEMSQQQQPKNQGFRLFFCQIPCLNGGRCIGRDQCRCPSNSTGKFCHLPVPPPARPTPHSHKDAGHQGSKSPSHSMYTLPLSNQQVSLHPSLVNVHIQHPPEAEVQIHQVARVQPGQRPATTEGAHSVQQRSQPTNGHELTDEHSTRHPHTNGNGNGHGRLPNHHNGHVGRCFQETVDGQCGKPLPGLTKQDDCCGSVGASWGLNKCQKCPTKPAYAVIANGQVECPKGFKRMNVTHCQDINECLLPGICKNAECLNSKGSYRCTCKQGYMLDPARSHCVSDKAVSDQKALCYRSVSAVSCSLPLPHHITKQICCCSRVGKAWGAGCDRCPLPGSDHFKEICPAGHGYTYLRSDVQISLRQLGEEDLQSTGISWEEQSPTFSQPPSSQAPLGATVSKATNSHLTTFAKVTVSQKISPTCLTSHIKVTALWIVLFITSTEALLAPLKVSKKGYRESVVISESPYFSLCIFSPDVDECVLQGVCLNGRCVNLDGTHRCTCNHGYRVTSDSKACEDVNECATGNACPVGICINTAGSYTCQNCRPGFRPSADGLRCEDIDECQSLSTCANGICLNLEGSYICEDCPTGYRVSYNGELCEGCLCCFTPDIDECALPATCPLGTCTNTEGSFTCVICQPGFRVSEDGQQCDDIDECQTPGVCPMGVCTNTEGSFFCMSCDPGFTMAPNGLSCEDVDECVDTSLCLRGQCTNTIGSYSCACSTGLELVDGISCRDVNECLNNVCIRGQCLNTNGSFLCLCEAGFKFNVDTADCEGKADCVFACDVLLCMSYVITDPKQRPDLSTLQANQHVSIYHIYECVNETICGSHGFCENTDGSFRCQCDRGYTNAPGDMSRCVDVNECEMSLALCREALCENVDGSFLCICPNDNEEFDPNTTDGSEKPAARVPPIIPSAEERKECYYNLNDANFCDNVLSRNTTKQECCCTVGAGWGDNCEIHACPVPGKDDYNQLCPHGQGLLPSTLSSAQSLGDQRPFIDANECEMFGSDICKNGKCSNFFSTYTCYCRSGFYYDNIRLECVDYDECEFGNACEDGACMNTAGSFSCFCSPPLVLDSTRRRCISLNNTEGVPEHDVHMDICWRHLEGGNICSDPLQGHRTTYTECCCLYGMAWSEQCAFCPRKDSNDYAIMCNLPQRGRDSLRERQGYDYDPEGPEDPAEPFVPLYWDNYGIPESVPLFNDNDYSVRQPPVRVPNPPPRVQQPQPAESFQHKLYIVFIFAPVLSERYDSFEGLQAEECGILNGCENGRCVRVREGYTCDCFDGYELDLSKMACIDINECEDISDKVPLCQNGQCTNTEGSYKCTCLPGFVASAQPHKSVKEGKWP</sequence>
<dbReference type="Proteomes" id="UP000265040">
    <property type="component" value="Chromosome 12"/>
</dbReference>
<feature type="domain" description="EGF-like" evidence="19">
    <location>
        <begin position="194"/>
        <end position="226"/>
    </location>
</feature>
<feature type="compositionally biased region" description="Polar residues" evidence="18">
    <location>
        <begin position="306"/>
        <end position="317"/>
    </location>
</feature>
<keyword evidence="22" id="KW-1185">Reference proteome</keyword>